<organism evidence="1 2">
    <name type="scientific">Biomphalaria pfeifferi</name>
    <name type="common">Bloodfluke planorb</name>
    <name type="synonym">Freshwater snail</name>
    <dbReference type="NCBI Taxonomy" id="112525"/>
    <lineage>
        <taxon>Eukaryota</taxon>
        <taxon>Metazoa</taxon>
        <taxon>Spiralia</taxon>
        <taxon>Lophotrochozoa</taxon>
        <taxon>Mollusca</taxon>
        <taxon>Gastropoda</taxon>
        <taxon>Heterobranchia</taxon>
        <taxon>Euthyneura</taxon>
        <taxon>Panpulmonata</taxon>
        <taxon>Hygrophila</taxon>
        <taxon>Lymnaeoidea</taxon>
        <taxon>Planorbidae</taxon>
        <taxon>Biomphalaria</taxon>
    </lineage>
</organism>
<dbReference type="EMBL" id="JASAOG010000254">
    <property type="protein sequence ID" value="KAK0042015.1"/>
    <property type="molecule type" value="Genomic_DNA"/>
</dbReference>
<proteinExistence type="predicted"/>
<keyword evidence="2" id="KW-1185">Reference proteome</keyword>
<name>A0AAD8AVZ7_BIOPF</name>
<gene>
    <name evidence="1" type="ORF">Bpfe_028578</name>
</gene>
<reference evidence="1" key="2">
    <citation type="submission" date="2023-04" db="EMBL/GenBank/DDBJ databases">
        <authorList>
            <person name="Bu L."/>
            <person name="Lu L."/>
            <person name="Laidemitt M.R."/>
            <person name="Zhang S.M."/>
            <person name="Mutuku M."/>
            <person name="Mkoji G."/>
            <person name="Steinauer M."/>
            <person name="Loker E.S."/>
        </authorList>
    </citation>
    <scope>NUCLEOTIDE SEQUENCE</scope>
    <source>
        <strain evidence="1">KasaAsao</strain>
        <tissue evidence="1">Whole Snail</tissue>
    </source>
</reference>
<sequence>MMQPLSTSLDTSLGNRMEVLYGARNVLQQECIKRQNRTIISHYPSGLQTEPCLPFLSLRPFLRKTMSDEQ</sequence>
<dbReference type="AlphaFoldDB" id="A0AAD8AVZ7"/>
<comment type="caution">
    <text evidence="1">The sequence shown here is derived from an EMBL/GenBank/DDBJ whole genome shotgun (WGS) entry which is preliminary data.</text>
</comment>
<evidence type="ECO:0000313" key="1">
    <source>
        <dbReference type="EMBL" id="KAK0042015.1"/>
    </source>
</evidence>
<dbReference type="Proteomes" id="UP001233172">
    <property type="component" value="Unassembled WGS sequence"/>
</dbReference>
<reference evidence="1" key="1">
    <citation type="journal article" date="2023" name="PLoS Negl. Trop. Dis.">
        <title>A genome sequence for Biomphalaria pfeifferi, the major vector snail for the human-infecting parasite Schistosoma mansoni.</title>
        <authorList>
            <person name="Bu L."/>
            <person name="Lu L."/>
            <person name="Laidemitt M.R."/>
            <person name="Zhang S.M."/>
            <person name="Mutuku M."/>
            <person name="Mkoji G."/>
            <person name="Steinauer M."/>
            <person name="Loker E.S."/>
        </authorList>
    </citation>
    <scope>NUCLEOTIDE SEQUENCE</scope>
    <source>
        <strain evidence="1">KasaAsao</strain>
    </source>
</reference>
<evidence type="ECO:0000313" key="2">
    <source>
        <dbReference type="Proteomes" id="UP001233172"/>
    </source>
</evidence>
<protein>
    <submittedName>
        <fullName evidence="1">Uncharacterized protein</fullName>
    </submittedName>
</protein>
<accession>A0AAD8AVZ7</accession>